<dbReference type="EMBL" id="QKUF01000038">
    <property type="protein sequence ID" value="PZW21004.1"/>
    <property type="molecule type" value="Genomic_DNA"/>
</dbReference>
<dbReference type="OrthoDB" id="151144at2"/>
<feature type="region of interest" description="Disordered" evidence="1">
    <location>
        <begin position="325"/>
        <end position="361"/>
    </location>
</feature>
<feature type="compositionally biased region" description="Low complexity" evidence="1">
    <location>
        <begin position="253"/>
        <end position="274"/>
    </location>
</feature>
<keyword evidence="3" id="KW-1185">Reference proteome</keyword>
<proteinExistence type="predicted"/>
<dbReference type="AlphaFoldDB" id="A0A326TX00"/>
<protein>
    <submittedName>
        <fullName evidence="2">Uncharacterized protein</fullName>
    </submittedName>
</protein>
<comment type="caution">
    <text evidence="2">The sequence shown here is derived from an EMBL/GenBank/DDBJ whole genome shotgun (WGS) entry which is preliminary data.</text>
</comment>
<dbReference type="Proteomes" id="UP000248806">
    <property type="component" value="Unassembled WGS sequence"/>
</dbReference>
<feature type="compositionally biased region" description="Low complexity" evidence="1">
    <location>
        <begin position="182"/>
        <end position="196"/>
    </location>
</feature>
<evidence type="ECO:0000313" key="2">
    <source>
        <dbReference type="EMBL" id="PZW21004.1"/>
    </source>
</evidence>
<feature type="compositionally biased region" description="Polar residues" evidence="1">
    <location>
        <begin position="224"/>
        <end position="248"/>
    </location>
</feature>
<name>A0A326TX00_THEHA</name>
<evidence type="ECO:0000313" key="3">
    <source>
        <dbReference type="Proteomes" id="UP000248806"/>
    </source>
</evidence>
<dbReference type="RefSeq" id="WP_111326003.1">
    <property type="nucleotide sequence ID" value="NZ_BIFX01000001.1"/>
</dbReference>
<gene>
    <name evidence="2" type="ORF">EI42_05766</name>
</gene>
<accession>A0A326TX00</accession>
<sequence length="460" mass="50766">MGIYLGQLPPAEVARLKAELAETLIANFCYPRFFDHRTQSLCMRPVDRAKRQEVWMYLSAVDFTAWSRVDLTSSDLQTQIERLFIQFVQRNRAFFGDQGRKRMGDVRSLISSCASSVVQNLRSHLAGQKTGNHPFGSPRPVVSWSALNISGKQEPTWEQIAASTMALQQQLQELRGEIKPASQSSTSLDRSQQQQQGNNGRRMLPSRPQRPGVPQESPARAADISSTRPAELTPPQTKPRSTTGTLPGSNGRPAAKAPSSPSYPSVPQRPAPAAEEPKLEEIVAAIETMDTRAMAPIKPEEGLFQQVPEVEEHYGIQYQVSPPVEKDAVPPVAPAQPPRPVSQPTPAPAAPQPPSNGVAPREEAAPTIAVGDDDIAIFEQMRHQLILWLRIESVKAGLDIGGQSPSQLLEMLRQQGHIDETRLQVVSTLLNLSNQVIKSGQVSMMDYKQALMFHLMHTRR</sequence>
<reference evidence="2 3" key="1">
    <citation type="submission" date="2018-06" db="EMBL/GenBank/DDBJ databases">
        <title>Genomic Encyclopedia of Archaeal and Bacterial Type Strains, Phase II (KMG-II): from individual species to whole genera.</title>
        <authorList>
            <person name="Goeker M."/>
        </authorList>
    </citation>
    <scope>NUCLEOTIDE SEQUENCE [LARGE SCALE GENOMIC DNA]</scope>
    <source>
        <strain evidence="2 3">ATCC BAA-1881</strain>
    </source>
</reference>
<organism evidence="2 3">
    <name type="scientific">Thermosporothrix hazakensis</name>
    <dbReference type="NCBI Taxonomy" id="644383"/>
    <lineage>
        <taxon>Bacteria</taxon>
        <taxon>Bacillati</taxon>
        <taxon>Chloroflexota</taxon>
        <taxon>Ktedonobacteria</taxon>
        <taxon>Ktedonobacterales</taxon>
        <taxon>Thermosporotrichaceae</taxon>
        <taxon>Thermosporothrix</taxon>
    </lineage>
</organism>
<feature type="compositionally biased region" description="Pro residues" evidence="1">
    <location>
        <begin position="331"/>
        <end position="354"/>
    </location>
</feature>
<evidence type="ECO:0000256" key="1">
    <source>
        <dbReference type="SAM" id="MobiDB-lite"/>
    </source>
</evidence>
<feature type="region of interest" description="Disordered" evidence="1">
    <location>
        <begin position="178"/>
        <end position="277"/>
    </location>
</feature>